<keyword evidence="1" id="KW-0808">Transferase</keyword>
<keyword evidence="5" id="KW-1185">Reference proteome</keyword>
<reference evidence="5" key="1">
    <citation type="journal article" date="2009" name="Nature">
        <title>Genome sequence and analysis of the Irish potato famine pathogen Phytophthora infestans.</title>
        <authorList>
            <consortium name="The Broad Institute Genome Sequencing Platform"/>
            <person name="Haas B.J."/>
            <person name="Kamoun S."/>
            <person name="Zody M.C."/>
            <person name="Jiang R.H."/>
            <person name="Handsaker R.E."/>
            <person name="Cano L.M."/>
            <person name="Grabherr M."/>
            <person name="Kodira C.D."/>
            <person name="Raffaele S."/>
            <person name="Torto-Alalibo T."/>
            <person name="Bozkurt T.O."/>
            <person name="Ah-Fong A.M."/>
            <person name="Alvarado L."/>
            <person name="Anderson V.L."/>
            <person name="Armstrong M.R."/>
            <person name="Avrova A."/>
            <person name="Baxter L."/>
            <person name="Beynon J."/>
            <person name="Boevink P.C."/>
            <person name="Bollmann S.R."/>
            <person name="Bos J.I."/>
            <person name="Bulone V."/>
            <person name="Cai G."/>
            <person name="Cakir C."/>
            <person name="Carrington J.C."/>
            <person name="Chawner M."/>
            <person name="Conti L."/>
            <person name="Costanzo S."/>
            <person name="Ewan R."/>
            <person name="Fahlgren N."/>
            <person name="Fischbach M.A."/>
            <person name="Fugelstad J."/>
            <person name="Gilroy E.M."/>
            <person name="Gnerre S."/>
            <person name="Green P.J."/>
            <person name="Grenville-Briggs L.J."/>
            <person name="Griffith J."/>
            <person name="Grunwald N.J."/>
            <person name="Horn K."/>
            <person name="Horner N.R."/>
            <person name="Hu C.H."/>
            <person name="Huitema E."/>
            <person name="Jeong D.H."/>
            <person name="Jones A.M."/>
            <person name="Jones J.D."/>
            <person name="Jones R.W."/>
            <person name="Karlsson E.K."/>
            <person name="Kunjeti S.G."/>
            <person name="Lamour K."/>
            <person name="Liu Z."/>
            <person name="Ma L."/>
            <person name="Maclean D."/>
            <person name="Chibucos M.C."/>
            <person name="McDonald H."/>
            <person name="McWalters J."/>
            <person name="Meijer H.J."/>
            <person name="Morgan W."/>
            <person name="Morris P.F."/>
            <person name="Munro C.A."/>
            <person name="O'Neill K."/>
            <person name="Ospina-Giraldo M."/>
            <person name="Pinzon A."/>
            <person name="Pritchard L."/>
            <person name="Ramsahoye B."/>
            <person name="Ren Q."/>
            <person name="Restrepo S."/>
            <person name="Roy S."/>
            <person name="Sadanandom A."/>
            <person name="Savidor A."/>
            <person name="Schornack S."/>
            <person name="Schwartz D.C."/>
            <person name="Schumann U.D."/>
            <person name="Schwessinger B."/>
            <person name="Seyer L."/>
            <person name="Sharpe T."/>
            <person name="Silvar C."/>
            <person name="Song J."/>
            <person name="Studholme D.J."/>
            <person name="Sykes S."/>
            <person name="Thines M."/>
            <person name="van de Vondervoort P.J."/>
            <person name="Phuntumart V."/>
            <person name="Wawra S."/>
            <person name="Weide R."/>
            <person name="Win J."/>
            <person name="Young C."/>
            <person name="Zhou S."/>
            <person name="Fry W."/>
            <person name="Meyers B.C."/>
            <person name="van West P."/>
            <person name="Ristaino J."/>
            <person name="Govers F."/>
            <person name="Birch P.R."/>
            <person name="Whisson S.C."/>
            <person name="Judelson H.S."/>
            <person name="Nusbaum C."/>
        </authorList>
    </citation>
    <scope>NUCLEOTIDE SEQUENCE [LARGE SCALE GENOMIC DNA]</scope>
    <source>
        <strain evidence="5">T30-4</strain>
    </source>
</reference>
<dbReference type="PANTHER" id="PTHR45748:SF7">
    <property type="entry name" value="1-PHOSPHATIDYLINOSITOL 3-PHOSPHATE 5-KINASE-RELATED"/>
    <property type="match status" value="1"/>
</dbReference>
<evidence type="ECO:0000256" key="1">
    <source>
        <dbReference type="PROSITE-ProRule" id="PRU00781"/>
    </source>
</evidence>
<dbReference type="Gene3D" id="3.30.810.10">
    <property type="entry name" value="2-Layer Sandwich"/>
    <property type="match status" value="1"/>
</dbReference>
<sequence length="130" mass="14802">MLVGYDVKKQELVACIIDYIHKYDFMKMMEHAGKRLIQEEGEITVLNPKHYRKRFCLAMNKYFVTIPSRYTKVTTVVRNTASTTTVGSTGTTTQDEDKDRDFIQPPYSTSTNASSVSTIASVVGTHRRQL</sequence>
<dbReference type="InParanoid" id="D0NZH6"/>
<dbReference type="Pfam" id="PF01504">
    <property type="entry name" value="PIP5K"/>
    <property type="match status" value="1"/>
</dbReference>
<dbReference type="STRING" id="403677.D0NZH6"/>
<evidence type="ECO:0000259" key="3">
    <source>
        <dbReference type="PROSITE" id="PS51455"/>
    </source>
</evidence>
<dbReference type="Proteomes" id="UP000006643">
    <property type="component" value="Unassembled WGS sequence"/>
</dbReference>
<evidence type="ECO:0000313" key="4">
    <source>
        <dbReference type="EMBL" id="EEY69533.1"/>
    </source>
</evidence>
<dbReference type="RefSeq" id="XP_002997245.1">
    <property type="nucleotide sequence ID" value="XM_002997199.1"/>
</dbReference>
<keyword evidence="1" id="KW-0067">ATP-binding</keyword>
<dbReference type="InterPro" id="IPR027483">
    <property type="entry name" value="PInositol-4-P-4/5-kinase_C_sf"/>
</dbReference>
<dbReference type="GO" id="GO:0010008">
    <property type="term" value="C:endosome membrane"/>
    <property type="evidence" value="ECO:0007669"/>
    <property type="project" value="TreeGrafter"/>
</dbReference>
<name>D0NZH6_PHYIT</name>
<dbReference type="OrthoDB" id="158357at2759"/>
<proteinExistence type="predicted"/>
<gene>
    <name evidence="4" type="ORF">PITG_18841</name>
</gene>
<feature type="region of interest" description="Disordered" evidence="2">
    <location>
        <begin position="82"/>
        <end position="112"/>
    </location>
</feature>
<feature type="compositionally biased region" description="Low complexity" evidence="2">
    <location>
        <begin position="82"/>
        <end position="93"/>
    </location>
</feature>
<dbReference type="eggNOG" id="KOG0230">
    <property type="taxonomic scope" value="Eukaryota"/>
</dbReference>
<dbReference type="GO" id="GO:0000285">
    <property type="term" value="F:1-phosphatidylinositol-3-phosphate 5-kinase activity"/>
    <property type="evidence" value="ECO:0007669"/>
    <property type="project" value="TreeGrafter"/>
</dbReference>
<keyword evidence="1" id="KW-0418">Kinase</keyword>
<protein>
    <recommendedName>
        <fullName evidence="3">PIPK domain-containing protein</fullName>
    </recommendedName>
</protein>
<feature type="domain" description="PIPK" evidence="3">
    <location>
        <begin position="1"/>
        <end position="63"/>
    </location>
</feature>
<dbReference type="PANTHER" id="PTHR45748">
    <property type="entry name" value="1-PHOSPHATIDYLINOSITOL 3-PHOSPHATE 5-KINASE-RELATED"/>
    <property type="match status" value="1"/>
</dbReference>
<dbReference type="SUPFAM" id="SSF56104">
    <property type="entry name" value="SAICAR synthase-like"/>
    <property type="match status" value="1"/>
</dbReference>
<evidence type="ECO:0000313" key="5">
    <source>
        <dbReference type="Proteomes" id="UP000006643"/>
    </source>
</evidence>
<evidence type="ECO:0000256" key="2">
    <source>
        <dbReference type="SAM" id="MobiDB-lite"/>
    </source>
</evidence>
<dbReference type="GeneID" id="9476479"/>
<keyword evidence="1" id="KW-0547">Nucleotide-binding</keyword>
<dbReference type="GO" id="GO:0005524">
    <property type="term" value="F:ATP binding"/>
    <property type="evidence" value="ECO:0007669"/>
    <property type="project" value="UniProtKB-UniRule"/>
</dbReference>
<dbReference type="GO" id="GO:0046854">
    <property type="term" value="P:phosphatidylinositol phosphate biosynthetic process"/>
    <property type="evidence" value="ECO:0007669"/>
    <property type="project" value="TreeGrafter"/>
</dbReference>
<dbReference type="EMBL" id="DS028199">
    <property type="protein sequence ID" value="EEY69533.1"/>
    <property type="molecule type" value="Genomic_DNA"/>
</dbReference>
<accession>D0NZH6</accession>
<dbReference type="AlphaFoldDB" id="D0NZH6"/>
<dbReference type="VEuPathDB" id="FungiDB:PITG_18841"/>
<dbReference type="KEGG" id="pif:PITG_18841"/>
<dbReference type="InterPro" id="IPR002498">
    <property type="entry name" value="PInositol-4-P-4/5-kinase_core"/>
</dbReference>
<dbReference type="HOGENOM" id="CLU_1942214_0_0_1"/>
<dbReference type="PROSITE" id="PS51455">
    <property type="entry name" value="PIPK"/>
    <property type="match status" value="1"/>
</dbReference>
<organism evidence="4 5">
    <name type="scientific">Phytophthora infestans (strain T30-4)</name>
    <name type="common">Potato late blight agent</name>
    <dbReference type="NCBI Taxonomy" id="403677"/>
    <lineage>
        <taxon>Eukaryota</taxon>
        <taxon>Sar</taxon>
        <taxon>Stramenopiles</taxon>
        <taxon>Oomycota</taxon>
        <taxon>Peronosporomycetes</taxon>
        <taxon>Peronosporales</taxon>
        <taxon>Peronosporaceae</taxon>
        <taxon>Phytophthora</taxon>
    </lineage>
</organism>